<dbReference type="STRING" id="1702221.AALO17_20940"/>
<dbReference type="Proteomes" id="UP000069771">
    <property type="component" value="Chromosome"/>
</dbReference>
<evidence type="ECO:0000313" key="1">
    <source>
        <dbReference type="EMBL" id="AMK55228.1"/>
    </source>
</evidence>
<accession>A0A140DX51</accession>
<sequence length="48" mass="4851">MIPGSSLPAGCGHRKRAVASPGLQSGIVHCAAFPETLTLKPVPNINGV</sequence>
<proteinExistence type="predicted"/>
<evidence type="ECO:0000313" key="2">
    <source>
        <dbReference type="Proteomes" id="UP000069771"/>
    </source>
</evidence>
<dbReference type="AlphaFoldDB" id="A0A140DX51"/>
<organism evidence="1 2">
    <name type="scientific">Faecalibaculum rodentium</name>
    <dbReference type="NCBI Taxonomy" id="1702221"/>
    <lineage>
        <taxon>Bacteria</taxon>
        <taxon>Bacillati</taxon>
        <taxon>Bacillota</taxon>
        <taxon>Erysipelotrichia</taxon>
        <taxon>Erysipelotrichales</taxon>
        <taxon>Erysipelotrichaceae</taxon>
        <taxon>Faecalibaculum</taxon>
    </lineage>
</organism>
<name>A0A140DX51_9FIRM</name>
<protein>
    <submittedName>
        <fullName evidence="1">Uncharacterized protein</fullName>
    </submittedName>
</protein>
<dbReference type="KEGG" id="fro:AALO17_20940"/>
<dbReference type="EMBL" id="CP011391">
    <property type="protein sequence ID" value="AMK55228.1"/>
    <property type="molecule type" value="Genomic_DNA"/>
</dbReference>
<reference evidence="1 2" key="1">
    <citation type="journal article" date="2016" name="Gut Pathog.">
        <title>Whole genome sequencing of "Faecalibaculum rodentium" ALO17, isolated from C57BL/6J laboratory mouse feces.</title>
        <authorList>
            <person name="Lim S."/>
            <person name="Chang D.H."/>
            <person name="Ahn S."/>
            <person name="Kim B.C."/>
        </authorList>
    </citation>
    <scope>NUCLEOTIDE SEQUENCE [LARGE SCALE GENOMIC DNA]</scope>
    <source>
        <strain evidence="1 2">Alo17</strain>
    </source>
</reference>
<keyword evidence="2" id="KW-1185">Reference proteome</keyword>
<gene>
    <name evidence="1" type="ORF">AALO17_20940</name>
</gene>